<dbReference type="RefSeq" id="WP_120368461.1">
    <property type="nucleotide sequence ID" value="NZ_RAXZ01000070.1"/>
</dbReference>
<protein>
    <recommendedName>
        <fullName evidence="3">Transcriptional regulator</fullName>
    </recommendedName>
</protein>
<dbReference type="AlphaFoldDB" id="A0A3A8FL27"/>
<evidence type="ECO:0008006" key="3">
    <source>
        <dbReference type="Google" id="ProtNLM"/>
    </source>
</evidence>
<dbReference type="EMBL" id="RAXZ01000070">
    <property type="protein sequence ID" value="RKG47178.1"/>
    <property type="molecule type" value="Genomic_DNA"/>
</dbReference>
<dbReference type="Proteomes" id="UP000281084">
    <property type="component" value="Unassembled WGS sequence"/>
</dbReference>
<organism evidence="1 2">
    <name type="scientific">Acinetobacter cumulans</name>
    <dbReference type="NCBI Taxonomy" id="2136182"/>
    <lineage>
        <taxon>Bacteria</taxon>
        <taxon>Pseudomonadati</taxon>
        <taxon>Pseudomonadota</taxon>
        <taxon>Gammaproteobacteria</taxon>
        <taxon>Moraxellales</taxon>
        <taxon>Moraxellaceae</taxon>
        <taxon>Acinetobacter</taxon>
    </lineage>
</organism>
<evidence type="ECO:0000313" key="2">
    <source>
        <dbReference type="Proteomes" id="UP000281084"/>
    </source>
</evidence>
<dbReference type="InterPro" id="IPR010982">
    <property type="entry name" value="Lambda_DNA-bd_dom_sf"/>
</dbReference>
<dbReference type="SUPFAM" id="SSF47413">
    <property type="entry name" value="lambda repressor-like DNA-binding domains"/>
    <property type="match status" value="1"/>
</dbReference>
<accession>A0A3A8FL27</accession>
<name>A0A3A8FL27_9GAMM</name>
<sequence>MTKNLVPLYQSLVAHFGSQEATATALHVKQPAVSGWVCGLKKMSELVAMRAEKATGGKFKASDLCPSLKEFQKLTA</sequence>
<dbReference type="Pfam" id="PF14549">
    <property type="entry name" value="P22_Cro"/>
    <property type="match status" value="1"/>
</dbReference>
<dbReference type="Gene3D" id="1.10.260.40">
    <property type="entry name" value="lambda repressor-like DNA-binding domains"/>
    <property type="match status" value="1"/>
</dbReference>
<reference evidence="1 2" key="1">
    <citation type="submission" date="2018-09" db="EMBL/GenBank/DDBJ databases">
        <title>The draft genome of Acinetobacter spp. strains.</title>
        <authorList>
            <person name="Qin J."/>
            <person name="Feng Y."/>
            <person name="Zong Z."/>
        </authorList>
    </citation>
    <scope>NUCLEOTIDE SEQUENCE [LARGE SCALE GENOMIC DNA]</scope>
    <source>
        <strain evidence="1 2">WCHAc060002</strain>
    </source>
</reference>
<comment type="caution">
    <text evidence="1">The sequence shown here is derived from an EMBL/GenBank/DDBJ whole genome shotgun (WGS) entry which is preliminary data.</text>
</comment>
<dbReference type="GO" id="GO:0003677">
    <property type="term" value="F:DNA binding"/>
    <property type="evidence" value="ECO:0007669"/>
    <property type="project" value="InterPro"/>
</dbReference>
<gene>
    <name evidence="1" type="ORF">D7V64_17105</name>
</gene>
<evidence type="ECO:0000313" key="1">
    <source>
        <dbReference type="EMBL" id="RKG47178.1"/>
    </source>
</evidence>
<proteinExistence type="predicted"/>